<feature type="compositionally biased region" description="Low complexity" evidence="9">
    <location>
        <begin position="86"/>
        <end position="117"/>
    </location>
</feature>
<reference evidence="11" key="1">
    <citation type="submission" date="2016-11" db="UniProtKB">
        <authorList>
            <consortium name="WormBaseParasite"/>
        </authorList>
    </citation>
    <scope>IDENTIFICATION</scope>
</reference>
<feature type="compositionally biased region" description="Acidic residues" evidence="9">
    <location>
        <begin position="170"/>
        <end position="194"/>
    </location>
</feature>
<keyword evidence="7" id="KW-0175">Coiled coil</keyword>
<feature type="region of interest" description="Disordered" evidence="9">
    <location>
        <begin position="39"/>
        <end position="217"/>
    </location>
</feature>
<dbReference type="InterPro" id="IPR021622">
    <property type="entry name" value="Afadin/alpha-actinin-bd"/>
</dbReference>
<evidence type="ECO:0000256" key="3">
    <source>
        <dbReference type="ARBA" id="ARBA00009291"/>
    </source>
</evidence>
<feature type="compositionally biased region" description="Low complexity" evidence="9">
    <location>
        <begin position="53"/>
        <end position="73"/>
    </location>
</feature>
<feature type="compositionally biased region" description="Gly residues" evidence="9">
    <location>
        <begin position="74"/>
        <end position="85"/>
    </location>
</feature>
<sequence length="643" mass="70501">VKEGTLLNSVGSGVSNVASKVSLAGTKSWKSIEQYWHGGGGGCGGDYGDPHEGTAAAAAAGGSSASGSMAAHAGSGGYGALGGSYQGAYQGAYQQPPQQQQQGDDSWADWGSSGWDSPARQSDSRNGNGGGGGNSAQKKSKQPKPRQSEPDGCPTGDLLNLSLGGAEQQQQEEEEEQLDEEKWAEEDSDFESWEPIEQQRQQAKQKNPMSTTRRYSLSSAATSPLAGYADPFELGPMQHHQHPYLHQQQQLRLSLRRGPDSSLRHLDQELSVLGLPGLFLTASADELNVSALASACQQLVALYHRSRDAREALEDKNRRLESELRDSRRAEQRLQETARDAASQSAGLRERERRLDERGRRLNDQLREARDEAKRLNQQLQQRDTQHRHERRKLSKEADRLRERLQAGLSNSLGPVRLSCIEVLNQLPRADGRRAAWARVSSTNAAAVAPLSRLTASDDRAHYSSLLAQSDQAQIPKFQRNYQAQLESRQAELAAENQELRDSLFRVHRQLRELQLLSLASAEQDENAEADANGDPADEEELHENLLKLPYQLLKDRLDRQLKAGCDRLRTRLGQPGARGRSADGGGGPAAVAGAGSSASNGEDSVMMQEQMRQLKERLSSYEELMHRQEQLIKRSLAASSGT</sequence>
<dbReference type="PANTHER" id="PTHR46507">
    <property type="entry name" value="AFADIN- AND ALPHA-ACTININ-BINDING PROTEIN"/>
    <property type="match status" value="1"/>
</dbReference>
<keyword evidence="8" id="KW-0206">Cytoskeleton</keyword>
<dbReference type="GO" id="GO:0070161">
    <property type="term" value="C:anchoring junction"/>
    <property type="evidence" value="ECO:0007669"/>
    <property type="project" value="UniProtKB-SubCell"/>
</dbReference>
<feature type="compositionally biased region" description="Low complexity" evidence="9">
    <location>
        <begin position="590"/>
        <end position="600"/>
    </location>
</feature>
<dbReference type="PANTHER" id="PTHR46507:SF4">
    <property type="entry name" value="SSX FAMILY MEMBER 2 INTERACTING PROTEIN"/>
    <property type="match status" value="1"/>
</dbReference>
<dbReference type="Proteomes" id="UP000095280">
    <property type="component" value="Unplaced"/>
</dbReference>
<evidence type="ECO:0000256" key="5">
    <source>
        <dbReference type="ARBA" id="ARBA00022889"/>
    </source>
</evidence>
<evidence type="ECO:0000256" key="4">
    <source>
        <dbReference type="ARBA" id="ARBA00022490"/>
    </source>
</evidence>
<organism evidence="10 11">
    <name type="scientific">Macrostomum lignano</name>
    <dbReference type="NCBI Taxonomy" id="282301"/>
    <lineage>
        <taxon>Eukaryota</taxon>
        <taxon>Metazoa</taxon>
        <taxon>Spiralia</taxon>
        <taxon>Lophotrochozoa</taxon>
        <taxon>Platyhelminthes</taxon>
        <taxon>Rhabditophora</taxon>
        <taxon>Macrostomorpha</taxon>
        <taxon>Macrostomida</taxon>
        <taxon>Macrostomidae</taxon>
        <taxon>Macrostomum</taxon>
    </lineage>
</organism>
<evidence type="ECO:0000256" key="8">
    <source>
        <dbReference type="ARBA" id="ARBA00023212"/>
    </source>
</evidence>
<dbReference type="GO" id="GO:0007155">
    <property type="term" value="P:cell adhesion"/>
    <property type="evidence" value="ECO:0007669"/>
    <property type="project" value="UniProtKB-KW"/>
</dbReference>
<dbReference type="GO" id="GO:0034451">
    <property type="term" value="C:centriolar satellite"/>
    <property type="evidence" value="ECO:0007669"/>
    <property type="project" value="TreeGrafter"/>
</dbReference>
<evidence type="ECO:0000256" key="2">
    <source>
        <dbReference type="ARBA" id="ARBA00004300"/>
    </source>
</evidence>
<evidence type="ECO:0000256" key="1">
    <source>
        <dbReference type="ARBA" id="ARBA00004282"/>
    </source>
</evidence>
<keyword evidence="6" id="KW-0965">Cell junction</keyword>
<accession>A0A1I8IP61</accession>
<keyword evidence="10" id="KW-1185">Reference proteome</keyword>
<keyword evidence="4" id="KW-0963">Cytoplasm</keyword>
<dbReference type="GO" id="GO:0036064">
    <property type="term" value="C:ciliary basal body"/>
    <property type="evidence" value="ECO:0007669"/>
    <property type="project" value="TreeGrafter"/>
</dbReference>
<feature type="compositionally biased region" description="Basic and acidic residues" evidence="9">
    <location>
        <begin position="348"/>
        <end position="375"/>
    </location>
</feature>
<proteinExistence type="inferred from homology"/>
<evidence type="ECO:0000256" key="7">
    <source>
        <dbReference type="ARBA" id="ARBA00023054"/>
    </source>
</evidence>
<feature type="region of interest" description="Disordered" evidence="9">
    <location>
        <begin position="572"/>
        <end position="612"/>
    </location>
</feature>
<keyword evidence="5" id="KW-0130">Cell adhesion</keyword>
<dbReference type="InterPro" id="IPR052300">
    <property type="entry name" value="Adhesion_Centrosome_assoc"/>
</dbReference>
<evidence type="ECO:0000313" key="10">
    <source>
        <dbReference type="Proteomes" id="UP000095280"/>
    </source>
</evidence>
<comment type="similarity">
    <text evidence="3">Belongs to the ADIP family.</text>
</comment>
<comment type="subcellular location">
    <subcellularLocation>
        <location evidence="1">Cell junction</location>
    </subcellularLocation>
    <subcellularLocation>
        <location evidence="2">Cytoplasm</location>
        <location evidence="2">Cytoskeleton</location>
        <location evidence="2">Microtubule organizing center</location>
        <location evidence="2">Centrosome</location>
    </subcellularLocation>
</comment>
<evidence type="ECO:0000256" key="6">
    <source>
        <dbReference type="ARBA" id="ARBA00022949"/>
    </source>
</evidence>
<dbReference type="AlphaFoldDB" id="A0A1I8IP61"/>
<evidence type="ECO:0000256" key="9">
    <source>
        <dbReference type="SAM" id="MobiDB-lite"/>
    </source>
</evidence>
<feature type="compositionally biased region" description="Polar residues" evidence="9">
    <location>
        <begin position="198"/>
        <end position="217"/>
    </location>
</feature>
<feature type="region of interest" description="Disordered" evidence="9">
    <location>
        <begin position="320"/>
        <end position="399"/>
    </location>
</feature>
<dbReference type="GO" id="GO:0035735">
    <property type="term" value="P:intraciliary transport involved in cilium assembly"/>
    <property type="evidence" value="ECO:0007669"/>
    <property type="project" value="TreeGrafter"/>
</dbReference>
<evidence type="ECO:0000313" key="11">
    <source>
        <dbReference type="WBParaSite" id="maker-uti_cns_0014290-snap-gene-0.1-mRNA-1"/>
    </source>
</evidence>
<dbReference type="Pfam" id="PF11559">
    <property type="entry name" value="ADIP"/>
    <property type="match status" value="1"/>
</dbReference>
<name>A0A1I8IP61_9PLAT</name>
<protein>
    <submittedName>
        <fullName evidence="11">Afadin</fullName>
    </submittedName>
</protein>
<dbReference type="WBParaSite" id="maker-uti_cns_0014290-snap-gene-0.1-mRNA-1">
    <property type="protein sequence ID" value="maker-uti_cns_0014290-snap-gene-0.1-mRNA-1"/>
    <property type="gene ID" value="maker-uti_cns_0014290-snap-gene-0.1"/>
</dbReference>
<feature type="compositionally biased region" description="Basic and acidic residues" evidence="9">
    <location>
        <begin position="320"/>
        <end position="339"/>
    </location>
</feature>